<dbReference type="EMBL" id="CP051627">
    <property type="protein sequence ID" value="UPT20035.1"/>
    <property type="molecule type" value="Genomic_DNA"/>
</dbReference>
<reference evidence="2 3" key="1">
    <citation type="submission" date="2020-04" db="EMBL/GenBank/DDBJ databases">
        <title>Thermobifida alba genome sequencing and assembly.</title>
        <authorList>
            <person name="Luzics S."/>
            <person name="Horvath B."/>
            <person name="Nagy I."/>
            <person name="Toth A."/>
            <person name="Nagy I."/>
            <person name="Kukolya J."/>
        </authorList>
    </citation>
    <scope>NUCLEOTIDE SEQUENCE [LARGE SCALE GENOMIC DNA]</scope>
    <source>
        <strain evidence="2 3">DSM 43795</strain>
    </source>
</reference>
<proteinExistence type="predicted"/>
<feature type="compositionally biased region" description="Basic and acidic residues" evidence="1">
    <location>
        <begin position="111"/>
        <end position="120"/>
    </location>
</feature>
<sequence>MIAFSCFVGNSSQSWSNCSFSARICPRGAVLEFADAPGDGVVPVGRGLPGEGVQDLGEEGEDGPSVQGVVGHDLVEGAAFAVPAAVDPLPQVLVKSTAGQFDGLTVGFRDGTGDPVERDGTPFPVGPRGERPEAVVGEDDLLRLHPAGDEQGNGALRGGVERAGRGADHEEAVGLGDPAPVHLAVRAVAFGGPRTGEVDDVDVLTGRLPLVEFVGHTASGVVADGAPLPAEEGVARGGPADSGLSADDDVRLSLLGEPIAPPVKQFCELLEFGEVVSSGSNHRCVF</sequence>
<keyword evidence="3" id="KW-1185">Reference proteome</keyword>
<dbReference type="Proteomes" id="UP000832041">
    <property type="component" value="Chromosome"/>
</dbReference>
<dbReference type="RefSeq" id="WP_248592274.1">
    <property type="nucleotide sequence ID" value="NZ_BAABEB010000010.1"/>
</dbReference>
<accession>A0ABY4KYA2</accession>
<name>A0ABY4KYA2_THEAE</name>
<evidence type="ECO:0000313" key="3">
    <source>
        <dbReference type="Proteomes" id="UP000832041"/>
    </source>
</evidence>
<gene>
    <name evidence="2" type="ORF">FOF52_02820</name>
</gene>
<organism evidence="2 3">
    <name type="scientific">Thermobifida alba</name>
    <name type="common">Thermomonospora alba</name>
    <dbReference type="NCBI Taxonomy" id="53522"/>
    <lineage>
        <taxon>Bacteria</taxon>
        <taxon>Bacillati</taxon>
        <taxon>Actinomycetota</taxon>
        <taxon>Actinomycetes</taxon>
        <taxon>Streptosporangiales</taxon>
        <taxon>Nocardiopsidaceae</taxon>
        <taxon>Thermobifida</taxon>
    </lineage>
</organism>
<feature type="region of interest" description="Disordered" evidence="1">
    <location>
        <begin position="105"/>
        <end position="132"/>
    </location>
</feature>
<evidence type="ECO:0000313" key="2">
    <source>
        <dbReference type="EMBL" id="UPT20035.1"/>
    </source>
</evidence>
<protein>
    <submittedName>
        <fullName evidence="2">Uncharacterized protein</fullName>
    </submittedName>
</protein>
<evidence type="ECO:0000256" key="1">
    <source>
        <dbReference type="SAM" id="MobiDB-lite"/>
    </source>
</evidence>